<dbReference type="AlphaFoldDB" id="A0A1Q9CVF7"/>
<dbReference type="GO" id="GO:0003676">
    <property type="term" value="F:nucleic acid binding"/>
    <property type="evidence" value="ECO:0007669"/>
    <property type="project" value="InterPro"/>
</dbReference>
<gene>
    <name evidence="1" type="ORF">AK812_SmicGene31933</name>
</gene>
<comment type="caution">
    <text evidence="1">The sequence shown here is derived from an EMBL/GenBank/DDBJ whole genome shotgun (WGS) entry which is preliminary data.</text>
</comment>
<dbReference type="EMBL" id="LSRX01000893">
    <property type="protein sequence ID" value="OLP86913.1"/>
    <property type="molecule type" value="Genomic_DNA"/>
</dbReference>
<name>A0A1Q9CVF7_SYMMI</name>
<evidence type="ECO:0008006" key="3">
    <source>
        <dbReference type="Google" id="ProtNLM"/>
    </source>
</evidence>
<dbReference type="InterPro" id="IPR035979">
    <property type="entry name" value="RBD_domain_sf"/>
</dbReference>
<organism evidence="1 2">
    <name type="scientific">Symbiodinium microadriaticum</name>
    <name type="common">Dinoflagellate</name>
    <name type="synonym">Zooxanthella microadriatica</name>
    <dbReference type="NCBI Taxonomy" id="2951"/>
    <lineage>
        <taxon>Eukaryota</taxon>
        <taxon>Sar</taxon>
        <taxon>Alveolata</taxon>
        <taxon>Dinophyceae</taxon>
        <taxon>Suessiales</taxon>
        <taxon>Symbiodiniaceae</taxon>
        <taxon>Symbiodinium</taxon>
    </lineage>
</organism>
<accession>A0A1Q9CVF7</accession>
<protein>
    <recommendedName>
        <fullName evidence="3">RRM domain-containing protein</fullName>
    </recommendedName>
</protein>
<proteinExistence type="predicted"/>
<dbReference type="InterPro" id="IPR012677">
    <property type="entry name" value="Nucleotide-bd_a/b_plait_sf"/>
</dbReference>
<dbReference type="Proteomes" id="UP000186817">
    <property type="component" value="Unassembled WGS sequence"/>
</dbReference>
<evidence type="ECO:0000313" key="1">
    <source>
        <dbReference type="EMBL" id="OLP86913.1"/>
    </source>
</evidence>
<reference evidence="1 2" key="1">
    <citation type="submission" date="2016-02" db="EMBL/GenBank/DDBJ databases">
        <title>Genome analysis of coral dinoflagellate symbionts highlights evolutionary adaptations to a symbiotic lifestyle.</title>
        <authorList>
            <person name="Aranda M."/>
            <person name="Li Y."/>
            <person name="Liew Y.J."/>
            <person name="Baumgarten S."/>
            <person name="Simakov O."/>
            <person name="Wilson M."/>
            <person name="Piel J."/>
            <person name="Ashoor H."/>
            <person name="Bougouffa S."/>
            <person name="Bajic V.B."/>
            <person name="Ryu T."/>
            <person name="Ravasi T."/>
            <person name="Bayer T."/>
            <person name="Micklem G."/>
            <person name="Kim H."/>
            <person name="Bhak J."/>
            <person name="Lajeunesse T.C."/>
            <person name="Voolstra C.R."/>
        </authorList>
    </citation>
    <scope>NUCLEOTIDE SEQUENCE [LARGE SCALE GENOMIC DNA]</scope>
    <source>
        <strain evidence="1 2">CCMP2467</strain>
    </source>
</reference>
<keyword evidence="2" id="KW-1185">Reference proteome</keyword>
<dbReference type="OrthoDB" id="431831at2759"/>
<sequence length="74" mass="8530">MTSHGRKHGVPPSHWDLAEGIFLRNIPAKCDEGILRGFFESKGLIDFDMEMARFPNGKSRGFATILFRARYRKF</sequence>
<evidence type="ECO:0000313" key="2">
    <source>
        <dbReference type="Proteomes" id="UP000186817"/>
    </source>
</evidence>
<dbReference type="SUPFAM" id="SSF54928">
    <property type="entry name" value="RNA-binding domain, RBD"/>
    <property type="match status" value="1"/>
</dbReference>
<dbReference type="Gene3D" id="3.30.70.330">
    <property type="match status" value="1"/>
</dbReference>